<proteinExistence type="predicted"/>
<feature type="region of interest" description="Disordered" evidence="1">
    <location>
        <begin position="47"/>
        <end position="86"/>
    </location>
</feature>
<accession>A0AA36A2K8</accession>
<feature type="region of interest" description="Disordered" evidence="1">
    <location>
        <begin position="159"/>
        <end position="203"/>
    </location>
</feature>
<gene>
    <name evidence="2" type="ORF">LSALG_LOCUS41209</name>
</gene>
<dbReference type="AlphaFoldDB" id="A0AA36A2K8"/>
<dbReference type="Proteomes" id="UP001177003">
    <property type="component" value="Chromosome 9"/>
</dbReference>
<name>A0AA36A2K8_LACSI</name>
<evidence type="ECO:0000256" key="1">
    <source>
        <dbReference type="SAM" id="MobiDB-lite"/>
    </source>
</evidence>
<evidence type="ECO:0000313" key="2">
    <source>
        <dbReference type="EMBL" id="CAI9302734.1"/>
    </source>
</evidence>
<feature type="compositionally biased region" description="Acidic residues" evidence="1">
    <location>
        <begin position="192"/>
        <end position="203"/>
    </location>
</feature>
<feature type="compositionally biased region" description="Basic residues" evidence="1">
    <location>
        <begin position="176"/>
        <end position="185"/>
    </location>
</feature>
<feature type="compositionally biased region" description="Low complexity" evidence="1">
    <location>
        <begin position="66"/>
        <end position="81"/>
    </location>
</feature>
<dbReference type="EMBL" id="OX465085">
    <property type="protein sequence ID" value="CAI9302734.1"/>
    <property type="molecule type" value="Genomic_DNA"/>
</dbReference>
<protein>
    <submittedName>
        <fullName evidence="2">Uncharacterized protein</fullName>
    </submittedName>
</protein>
<organism evidence="2 3">
    <name type="scientific">Lactuca saligna</name>
    <name type="common">Willowleaf lettuce</name>
    <dbReference type="NCBI Taxonomy" id="75948"/>
    <lineage>
        <taxon>Eukaryota</taxon>
        <taxon>Viridiplantae</taxon>
        <taxon>Streptophyta</taxon>
        <taxon>Embryophyta</taxon>
        <taxon>Tracheophyta</taxon>
        <taxon>Spermatophyta</taxon>
        <taxon>Magnoliopsida</taxon>
        <taxon>eudicotyledons</taxon>
        <taxon>Gunneridae</taxon>
        <taxon>Pentapetalae</taxon>
        <taxon>asterids</taxon>
        <taxon>campanulids</taxon>
        <taxon>Asterales</taxon>
        <taxon>Asteraceae</taxon>
        <taxon>Cichorioideae</taxon>
        <taxon>Cichorieae</taxon>
        <taxon>Lactucinae</taxon>
        <taxon>Lactuca</taxon>
    </lineage>
</organism>
<evidence type="ECO:0000313" key="3">
    <source>
        <dbReference type="Proteomes" id="UP001177003"/>
    </source>
</evidence>
<sequence>MLCVGSRSRTTIGGSTDDIYLRRIKEKNDENKWHAYVKTFDSSIPTGILLPHESKKTKKSNKDEPTSPTKKAKSSTSSKSTMQKPEIVAMTIEATTMITPVVEESQENVVIPSKTGMFRRIKMKSKHKCKSSSKKLFRKRQISHQGVMFREVPLPVSPASKKRAVEDMAKHLSQPTKKKTKKARKIVLSSESTEEDERVPDTP</sequence>
<reference evidence="2" key="1">
    <citation type="submission" date="2023-04" db="EMBL/GenBank/DDBJ databases">
        <authorList>
            <person name="Vijverberg K."/>
            <person name="Xiong W."/>
            <person name="Schranz E."/>
        </authorList>
    </citation>
    <scope>NUCLEOTIDE SEQUENCE</scope>
</reference>
<keyword evidence="3" id="KW-1185">Reference proteome</keyword>